<feature type="domain" description="FAD-binding FR-type" evidence="7">
    <location>
        <begin position="86"/>
        <end position="188"/>
    </location>
</feature>
<name>A0A9Q1IWC0_SYNKA</name>
<dbReference type="Pfam" id="PF00970">
    <property type="entry name" value="FAD_binding_6"/>
    <property type="match status" value="1"/>
</dbReference>
<accession>A0A9Q1IWC0</accession>
<dbReference type="InterPro" id="IPR001433">
    <property type="entry name" value="OxRdtase_FAD/NAD-bd"/>
</dbReference>
<dbReference type="InterPro" id="IPR039261">
    <property type="entry name" value="FNR_nucleotide-bd"/>
</dbReference>
<keyword evidence="4 6" id="KW-0274">FAD</keyword>
<dbReference type="InterPro" id="IPR001834">
    <property type="entry name" value="CBR-like"/>
</dbReference>
<evidence type="ECO:0000313" key="8">
    <source>
        <dbReference type="EMBL" id="KAJ8357562.1"/>
    </source>
</evidence>
<dbReference type="GO" id="GO:0016491">
    <property type="term" value="F:oxidoreductase activity"/>
    <property type="evidence" value="ECO:0007669"/>
    <property type="project" value="UniProtKB-KW"/>
</dbReference>
<feature type="binding site" evidence="6">
    <location>
        <position position="137"/>
    </location>
    <ligand>
        <name>FAD</name>
        <dbReference type="ChEBI" id="CHEBI:57692"/>
    </ligand>
</feature>
<feature type="binding site" evidence="6">
    <location>
        <position position="163"/>
    </location>
    <ligand>
        <name>FAD</name>
        <dbReference type="ChEBI" id="CHEBI:57692"/>
    </ligand>
</feature>
<organism evidence="8 9">
    <name type="scientific">Synaphobranchus kaupii</name>
    <name type="common">Kaup's arrowtooth eel</name>
    <dbReference type="NCBI Taxonomy" id="118154"/>
    <lineage>
        <taxon>Eukaryota</taxon>
        <taxon>Metazoa</taxon>
        <taxon>Chordata</taxon>
        <taxon>Craniata</taxon>
        <taxon>Vertebrata</taxon>
        <taxon>Euteleostomi</taxon>
        <taxon>Actinopterygii</taxon>
        <taxon>Neopterygii</taxon>
        <taxon>Teleostei</taxon>
        <taxon>Anguilliformes</taxon>
        <taxon>Synaphobranchidae</taxon>
        <taxon>Synaphobranchus</taxon>
    </lineage>
</organism>
<dbReference type="Gene3D" id="2.40.30.10">
    <property type="entry name" value="Translation factors"/>
    <property type="match status" value="1"/>
</dbReference>
<keyword evidence="3 6" id="KW-0285">Flavoprotein</keyword>
<dbReference type="SUPFAM" id="SSF63380">
    <property type="entry name" value="Riboflavin synthase domain-like"/>
    <property type="match status" value="1"/>
</dbReference>
<keyword evidence="5" id="KW-0560">Oxidoreductase</keyword>
<dbReference type="PRINTS" id="PR00406">
    <property type="entry name" value="CYTB5RDTASE"/>
</dbReference>
<dbReference type="CDD" id="cd06183">
    <property type="entry name" value="cyt_b5_reduct_like"/>
    <property type="match status" value="1"/>
</dbReference>
<comment type="caution">
    <text evidence="8">The sequence shown here is derived from an EMBL/GenBank/DDBJ whole genome shotgun (WGS) entry which is preliminary data.</text>
</comment>
<dbReference type="InterPro" id="IPR019180">
    <property type="entry name" value="Oxidoreductase-like_N"/>
</dbReference>
<dbReference type="Pfam" id="PF00175">
    <property type="entry name" value="NAD_binding_1"/>
    <property type="match status" value="1"/>
</dbReference>
<dbReference type="PANTHER" id="PTHR19370:SF184">
    <property type="entry name" value="NADH-CYTOCHROME B5 REDUCTASE-LIKE"/>
    <property type="match status" value="1"/>
</dbReference>
<gene>
    <name evidence="8" type="ORF">SKAU_G00203560</name>
</gene>
<evidence type="ECO:0000256" key="1">
    <source>
        <dbReference type="ARBA" id="ARBA00001974"/>
    </source>
</evidence>
<feature type="binding site" evidence="6">
    <location>
        <position position="156"/>
    </location>
    <ligand>
        <name>FAD</name>
        <dbReference type="ChEBI" id="CHEBI:57692"/>
    </ligand>
</feature>
<dbReference type="Gene3D" id="3.40.50.80">
    <property type="entry name" value="Nucleotide-binding domain of ferredoxin-NADP reductase (FNR) module"/>
    <property type="match status" value="1"/>
</dbReference>
<dbReference type="SUPFAM" id="SSF52343">
    <property type="entry name" value="Ferredoxin reductase-like, C-terminal NADP-linked domain"/>
    <property type="match status" value="1"/>
</dbReference>
<dbReference type="AlphaFoldDB" id="A0A9Q1IWC0"/>
<dbReference type="InterPro" id="IPR008333">
    <property type="entry name" value="Cbr1-like_FAD-bd_dom"/>
</dbReference>
<evidence type="ECO:0000256" key="5">
    <source>
        <dbReference type="ARBA" id="ARBA00023002"/>
    </source>
</evidence>
<evidence type="ECO:0000313" key="9">
    <source>
        <dbReference type="Proteomes" id="UP001152622"/>
    </source>
</evidence>
<comment type="similarity">
    <text evidence="2">Belongs to the flavoprotein pyridine nucleotide cytochrome reductase family.</text>
</comment>
<dbReference type="OrthoDB" id="432685at2759"/>
<dbReference type="PROSITE" id="PS51384">
    <property type="entry name" value="FAD_FR"/>
    <property type="match status" value="1"/>
</dbReference>
<proteinExistence type="inferred from homology"/>
<reference evidence="8" key="1">
    <citation type="journal article" date="2023" name="Science">
        <title>Genome structures resolve the early diversification of teleost fishes.</title>
        <authorList>
            <person name="Parey E."/>
            <person name="Louis A."/>
            <person name="Montfort J."/>
            <person name="Bouchez O."/>
            <person name="Roques C."/>
            <person name="Iampietro C."/>
            <person name="Lluch J."/>
            <person name="Castinel A."/>
            <person name="Donnadieu C."/>
            <person name="Desvignes T."/>
            <person name="Floi Bucao C."/>
            <person name="Jouanno E."/>
            <person name="Wen M."/>
            <person name="Mejri S."/>
            <person name="Dirks R."/>
            <person name="Jansen H."/>
            <person name="Henkel C."/>
            <person name="Chen W.J."/>
            <person name="Zahm M."/>
            <person name="Cabau C."/>
            <person name="Klopp C."/>
            <person name="Thompson A.W."/>
            <person name="Robinson-Rechavi M."/>
            <person name="Braasch I."/>
            <person name="Lecointre G."/>
            <person name="Bobe J."/>
            <person name="Postlethwait J.H."/>
            <person name="Berthelot C."/>
            <person name="Roest Crollius H."/>
            <person name="Guiguen Y."/>
        </authorList>
    </citation>
    <scope>NUCLEOTIDE SEQUENCE</scope>
    <source>
        <strain evidence="8">WJC10195</strain>
    </source>
</reference>
<dbReference type="Proteomes" id="UP001152622">
    <property type="component" value="Chromosome 6"/>
</dbReference>
<dbReference type="EMBL" id="JAINUF010000006">
    <property type="protein sequence ID" value="KAJ8357562.1"/>
    <property type="molecule type" value="Genomic_DNA"/>
</dbReference>
<feature type="binding site" evidence="6">
    <location>
        <position position="164"/>
    </location>
    <ligand>
        <name>FAD</name>
        <dbReference type="ChEBI" id="CHEBI:57692"/>
    </ligand>
</feature>
<evidence type="ECO:0000259" key="7">
    <source>
        <dbReference type="PROSITE" id="PS51384"/>
    </source>
</evidence>
<evidence type="ECO:0000256" key="4">
    <source>
        <dbReference type="ARBA" id="ARBA00022827"/>
    </source>
</evidence>
<evidence type="ECO:0000256" key="2">
    <source>
        <dbReference type="ARBA" id="ARBA00006105"/>
    </source>
</evidence>
<dbReference type="InterPro" id="IPR017938">
    <property type="entry name" value="Riboflavin_synthase-like_b-brl"/>
</dbReference>
<comment type="cofactor">
    <cofactor evidence="1 6">
        <name>FAD</name>
        <dbReference type="ChEBI" id="CHEBI:57692"/>
    </cofactor>
</comment>
<evidence type="ECO:0000256" key="6">
    <source>
        <dbReference type="PIRSR" id="PIRSR601834-1"/>
    </source>
</evidence>
<feature type="binding site" evidence="6">
    <location>
        <position position="154"/>
    </location>
    <ligand>
        <name>FAD</name>
        <dbReference type="ChEBI" id="CHEBI:57692"/>
    </ligand>
</feature>
<evidence type="ECO:0000256" key="3">
    <source>
        <dbReference type="ARBA" id="ARBA00022630"/>
    </source>
</evidence>
<dbReference type="PANTHER" id="PTHR19370">
    <property type="entry name" value="NADH-CYTOCHROME B5 REDUCTASE"/>
    <property type="match status" value="1"/>
</dbReference>
<dbReference type="InterPro" id="IPR017927">
    <property type="entry name" value="FAD-bd_FR_type"/>
</dbReference>
<dbReference type="Pfam" id="PF09791">
    <property type="entry name" value="Oxidored-like"/>
    <property type="match status" value="1"/>
</dbReference>
<keyword evidence="9" id="KW-1185">Reference proteome</keyword>
<feature type="binding site" evidence="6">
    <location>
        <position position="139"/>
    </location>
    <ligand>
        <name>FAD</name>
        <dbReference type="ChEBI" id="CHEBI:57692"/>
    </ligand>
</feature>
<sequence>MNELASEASLILMHEDLDNQAEDIWARLKPKEPLPSQCCGSGCHPCIFDTYQKDFEKWARAKARGDPSLLTGNSQHKKQLVTLSPDSFSAFQLESIEVLADDTNLYRFKLRTGGGLALGLGQHLVLRGVVDGLELQRAYTPISPVNTQTCCEFLIKLYKDGLMSQYIRTWKRGDFIEWRGPFGGFPYKSDKYGQLLLIVSGTGIAPMIPLLQAITDDEEDETFVKLVGCFRNYKDIYMKDFLQEQSHFWNITTHFALSKEESLENLPWSYRDKTHLGRLDFELVDTLVKSCHKPPFALICGSVEFNDDVFDLLRRAGLDEDSCFRF</sequence>
<protein>
    <recommendedName>
        <fullName evidence="7">FAD-binding FR-type domain-containing protein</fullName>
    </recommendedName>
</protein>